<evidence type="ECO:0000313" key="1">
    <source>
        <dbReference type="Proteomes" id="UP000887572"/>
    </source>
</evidence>
<reference evidence="2" key="1">
    <citation type="submission" date="2022-11" db="UniProtKB">
        <authorList>
            <consortium name="WormBaseParasite"/>
        </authorList>
    </citation>
    <scope>IDENTIFICATION</scope>
</reference>
<proteinExistence type="predicted"/>
<accession>A0A914HIW5</accession>
<keyword evidence="1" id="KW-1185">Reference proteome</keyword>
<organism evidence="1 2">
    <name type="scientific">Globodera rostochiensis</name>
    <name type="common">Golden nematode worm</name>
    <name type="synonym">Heterodera rostochiensis</name>
    <dbReference type="NCBI Taxonomy" id="31243"/>
    <lineage>
        <taxon>Eukaryota</taxon>
        <taxon>Metazoa</taxon>
        <taxon>Ecdysozoa</taxon>
        <taxon>Nematoda</taxon>
        <taxon>Chromadorea</taxon>
        <taxon>Rhabditida</taxon>
        <taxon>Tylenchina</taxon>
        <taxon>Tylenchomorpha</taxon>
        <taxon>Tylenchoidea</taxon>
        <taxon>Heteroderidae</taxon>
        <taxon>Heteroderinae</taxon>
        <taxon>Globodera</taxon>
    </lineage>
</organism>
<dbReference type="Proteomes" id="UP000887572">
    <property type="component" value="Unplaced"/>
</dbReference>
<name>A0A914HIW5_GLORO</name>
<dbReference type="WBParaSite" id="Gr19_v10_g17583.t2">
    <property type="protein sequence ID" value="Gr19_v10_g17583.t2"/>
    <property type="gene ID" value="Gr19_v10_g17583"/>
</dbReference>
<evidence type="ECO:0000313" key="2">
    <source>
        <dbReference type="WBParaSite" id="Gr19_v10_g17583.t2"/>
    </source>
</evidence>
<protein>
    <submittedName>
        <fullName evidence="2">Uncharacterized protein</fullName>
    </submittedName>
</protein>
<sequence length="1185" mass="128767">MWKQKSSTACAYRAILRAQTCVLNGPRQPARTQHVRVLSAAGYVETEVLNSMRLSCNSKSPNVCAEWSASTRAHPTPCAYRAILRAQTCVLNGPRQPARAQHVRVLSAAGYVETEVLNSMRLSCNSKSPNVRAEWSASTRACPTPCAYRAILRAQTCVLNGPRQPARAQHVRVLSSAGAQTCVLNGPRQPARAQHVRVLSAAGYVETDAPNSMRLSCNSKNPNVRGEWPASTPCAYRAILRTQTCVLNGPRQPARTQHVRVLSAAGYVETEVLNSMRLSCNSKSPNVCAEWSASTRARPTPCAYRAILRAQTCVLNGPRQPARAQHVRVLSSAGAQTCVLNGPRQPARAQHVRVLSAAGYVETDAPNSMRLSCNSKNPNVRGEWPASTPCAYRAILRTQTCVLNGPRQPARTQHVRVLSAAGYVETEVLNSMRLSCNSKSPNVCAEWSASTRARPTPCAYRAILRAQTCVLNGPRQPARAQHVRVLSSAGAQTCVLNGPRQPARAQHVRVLSAAGYVETDAPNSMCLSCNSKSPNVRVEWSASTRARPTPCAYRAILRAQTCVLNGPRQPARAQHVRVLSSAGAQTCVLNGPRQPARAQHVRVLSAAVETDAPTACAYRAIKNPNVQAQTCVLNGPRQPARAQRARFICGAAGYVETDAPTACAYRAILRAQTCVLNGPRQPARAQHVRVLSSAGAQTCVLNGPRQPARAQHVRVLSAAGYVETDAPNSMCLSCNSKSPNVRVEWSASTRARPTPCAYRAILRAQTCVLNGPRQPARAQHVRVLSAAGYVETEVLNSMRLSCNSKSPNVRVEWSASTRARPTPCAYRAILRAQTCVLNGPRQPARAQHVRVLSSAGYLETDAPNSMCLSCNSKSPNVLNGPRQPARAQPNTCAFYLRLEPKRAVLNGMVRVNPRVPNTCAFYLRLDMWKQTPPTACAYRAILRAQTCVLNGPRQPARAQHVRVLSAAGAQTCVLNGPRQPARAQHVRVCGWYVETDAPSMRLSYRAILRAQTCVLNGPRQPARAQHVRVLSSAGAQTCVLNGPRQPARAQHVRVLSSAGYLETDAPNSMRLSCNSKSPNVRVEWSASTRARPTPCAYRAILRTQTCVLNGPRQPARAQHVRVLSAAGYVETDAPNSMRLSCNSKNPNVRAEWSASTRARPTRARFICGWICGNRSPQQHALIVQF</sequence>
<dbReference type="AlphaFoldDB" id="A0A914HIW5"/>